<dbReference type="EMBL" id="PP511318">
    <property type="protein sequence ID" value="XCD03071.1"/>
    <property type="molecule type" value="Genomic_DNA"/>
</dbReference>
<evidence type="ECO:0000313" key="1">
    <source>
        <dbReference type="EMBL" id="XCD03071.1"/>
    </source>
</evidence>
<accession>A0AAU8AV59</accession>
<proteinExistence type="predicted"/>
<organism evidence="1">
    <name type="scientific">Dulem virus 31</name>
    <dbReference type="NCBI Taxonomy" id="3145749"/>
    <lineage>
        <taxon>Viruses</taxon>
        <taxon>Monodnaviria</taxon>
        <taxon>Sangervirae</taxon>
        <taxon>Phixviricota</taxon>
        <taxon>Malgrandaviricetes</taxon>
        <taxon>Petitvirales</taxon>
        <taxon>Microviridae</taxon>
        <taxon>Microvirus</taxon>
    </lineage>
</organism>
<sequence length="36" mass="4191">MFVDCKRCIALCSPFLYWVGSSRLTIVNLILTYHQV</sequence>
<reference evidence="1" key="1">
    <citation type="submission" date="2024-03" db="EMBL/GenBank/DDBJ databases">
        <title>Diverse circular DNA viruses in blood, oral, and fecal samples of captive lemurs.</title>
        <authorList>
            <person name="Paietta E.N."/>
            <person name="Kraberger S."/>
            <person name="Lund M.C."/>
            <person name="Custer J.M."/>
            <person name="Vargas K.M."/>
            <person name="Ehmke E.E."/>
            <person name="Yoder A.D."/>
            <person name="Varsani A."/>
        </authorList>
    </citation>
    <scope>NUCLEOTIDE SEQUENCE</scope>
    <source>
        <strain evidence="1">Duke_17_45</strain>
    </source>
</reference>
<name>A0AAU8AV59_9VIRU</name>
<protein>
    <submittedName>
        <fullName evidence="1">Uncharacterized protein</fullName>
    </submittedName>
</protein>